<dbReference type="Gene3D" id="1.10.1900.20">
    <property type="entry name" value="Ribosomal protein L20"/>
    <property type="match status" value="1"/>
</dbReference>
<dbReference type="GO" id="GO:0003735">
    <property type="term" value="F:structural constituent of ribosome"/>
    <property type="evidence" value="ECO:0007669"/>
    <property type="project" value="InterPro"/>
</dbReference>
<evidence type="ECO:0000256" key="2">
    <source>
        <dbReference type="ARBA" id="ARBA00022730"/>
    </source>
</evidence>
<dbReference type="GO" id="GO:0019843">
    <property type="term" value="F:rRNA binding"/>
    <property type="evidence" value="ECO:0007669"/>
    <property type="project" value="UniProtKB-UniRule"/>
</dbReference>
<comment type="subcellular location">
    <subcellularLocation>
        <location evidence="7">Plastid</location>
        <location evidence="7">Chloroplast</location>
    </subcellularLocation>
</comment>
<dbReference type="InterPro" id="IPR005813">
    <property type="entry name" value="Ribosomal_bL20"/>
</dbReference>
<evidence type="ECO:0000256" key="7">
    <source>
        <dbReference type="HAMAP-Rule" id="MF_00382"/>
    </source>
</evidence>
<dbReference type="InterPro" id="IPR035566">
    <property type="entry name" value="Ribosomal_protein_bL20_C"/>
</dbReference>
<keyword evidence="10" id="KW-0150">Chloroplast</keyword>
<dbReference type="Gene3D" id="6.10.160.10">
    <property type="match status" value="1"/>
</dbReference>
<evidence type="ECO:0000256" key="1">
    <source>
        <dbReference type="ARBA" id="ARBA00007698"/>
    </source>
</evidence>
<dbReference type="PRINTS" id="PR00062">
    <property type="entry name" value="RIBOSOMALL20"/>
</dbReference>
<dbReference type="EMBL" id="KM462884">
    <property type="protein sequence ID" value="AIT95355.1"/>
    <property type="molecule type" value="Genomic_DNA"/>
</dbReference>
<reference evidence="10" key="1">
    <citation type="journal article" date="2014" name="BMC Evol. Biol.">
        <title>Chloroplast phylogenomic analysis resolves deep-level relationships within the green algal class Trebouxiophyceae.</title>
        <authorList>
            <person name="Lemieux C."/>
            <person name="Otis C."/>
            <person name="Turmel M."/>
        </authorList>
    </citation>
    <scope>NUCLEOTIDE SEQUENCE</scope>
</reference>
<evidence type="ECO:0000256" key="6">
    <source>
        <dbReference type="ARBA" id="ARBA00035295"/>
    </source>
</evidence>
<dbReference type="GO" id="GO:0000027">
    <property type="term" value="P:ribosomal large subunit assembly"/>
    <property type="evidence" value="ECO:0007669"/>
    <property type="project" value="UniProtKB-UniRule"/>
</dbReference>
<evidence type="ECO:0000313" key="10">
    <source>
        <dbReference type="EMBL" id="AIT95355.1"/>
    </source>
</evidence>
<dbReference type="AlphaFoldDB" id="A0A097KQA9"/>
<dbReference type="NCBIfam" id="TIGR01032">
    <property type="entry name" value="rplT_bact"/>
    <property type="match status" value="1"/>
</dbReference>
<keyword evidence="4 7" id="KW-0689">Ribosomal protein</keyword>
<dbReference type="RefSeq" id="YP_009106497.1">
    <property type="nucleotide sequence ID" value="NC_025545.1"/>
</dbReference>
<sequence>MTRIKRGNGARNRRKLVLKRTSGFRGSSSKLFRTANQHSLKALRFATRDRYQRKRQFRQIWIARINAAVRNHGFNYSNFISFLKSSKIGLNRKILAQIAFRDEQGFDQLVQMLPTT</sequence>
<dbReference type="GO" id="GO:0005840">
    <property type="term" value="C:ribosome"/>
    <property type="evidence" value="ECO:0007669"/>
    <property type="project" value="UniProtKB-KW"/>
</dbReference>
<dbReference type="InterPro" id="IPR049946">
    <property type="entry name" value="RIBOSOMAL_L20_CS"/>
</dbReference>
<comment type="function">
    <text evidence="7 9">Binds directly to 23S ribosomal RNA and is necessary for the in vitro assembly process of the 50S ribosomal subunit. It is not involved in the protein synthesizing functions of that subunit.</text>
</comment>
<protein>
    <recommendedName>
        <fullName evidence="6 7">Large ribosomal subunit protein bL20c</fullName>
    </recommendedName>
</protein>
<dbReference type="HAMAP" id="MF_00382">
    <property type="entry name" value="Ribosomal_bL20"/>
    <property type="match status" value="1"/>
</dbReference>
<keyword evidence="3 7" id="KW-0694">RNA-binding</keyword>
<evidence type="ECO:0000256" key="5">
    <source>
        <dbReference type="ARBA" id="ARBA00023274"/>
    </source>
</evidence>
<dbReference type="GeneID" id="22160836"/>
<gene>
    <name evidence="7 10" type="primary">rpl20</name>
</gene>
<evidence type="ECO:0000256" key="8">
    <source>
        <dbReference type="RuleBase" id="RU000561"/>
    </source>
</evidence>
<name>A0A097KQA9_BOTBR</name>
<evidence type="ECO:0000256" key="4">
    <source>
        <dbReference type="ARBA" id="ARBA00022980"/>
    </source>
</evidence>
<dbReference type="GO" id="GO:1990904">
    <property type="term" value="C:ribonucleoprotein complex"/>
    <property type="evidence" value="ECO:0007669"/>
    <property type="project" value="UniProtKB-KW"/>
</dbReference>
<comment type="similarity">
    <text evidence="1 7 8">Belongs to the bacterial ribosomal protein bL20 family.</text>
</comment>
<organism evidence="10">
    <name type="scientific">Botryococcus braunii</name>
    <name type="common">Green alga</name>
    <dbReference type="NCBI Taxonomy" id="38881"/>
    <lineage>
        <taxon>Eukaryota</taxon>
        <taxon>Viridiplantae</taxon>
        <taxon>Chlorophyta</taxon>
        <taxon>core chlorophytes</taxon>
        <taxon>Trebouxiophyceae</taxon>
        <taxon>Trebouxiophyceae incertae sedis</taxon>
        <taxon>Elliptochloris clade</taxon>
        <taxon>Botryococcus</taxon>
    </lineage>
</organism>
<evidence type="ECO:0000256" key="3">
    <source>
        <dbReference type="ARBA" id="ARBA00022884"/>
    </source>
</evidence>
<dbReference type="PANTHER" id="PTHR10986">
    <property type="entry name" value="39S RIBOSOMAL PROTEIN L20"/>
    <property type="match status" value="1"/>
</dbReference>
<dbReference type="Pfam" id="PF00453">
    <property type="entry name" value="Ribosomal_L20"/>
    <property type="match status" value="1"/>
</dbReference>
<keyword evidence="2 7" id="KW-0699">rRNA-binding</keyword>
<keyword evidence="5 7" id="KW-0687">Ribonucleoprotein</keyword>
<dbReference type="GO" id="GO:0009507">
    <property type="term" value="C:chloroplast"/>
    <property type="evidence" value="ECO:0007669"/>
    <property type="project" value="UniProtKB-SubCell"/>
</dbReference>
<keyword evidence="10" id="KW-0934">Plastid</keyword>
<dbReference type="PROSITE" id="PS00937">
    <property type="entry name" value="RIBOSOMAL_L20"/>
    <property type="match status" value="1"/>
</dbReference>
<accession>A0A097KQA9</accession>
<dbReference type="SUPFAM" id="SSF74731">
    <property type="entry name" value="Ribosomal protein L20"/>
    <property type="match status" value="1"/>
</dbReference>
<dbReference type="CDD" id="cd07026">
    <property type="entry name" value="Ribosomal_L20"/>
    <property type="match status" value="1"/>
</dbReference>
<proteinExistence type="inferred from homology"/>
<evidence type="ECO:0000256" key="9">
    <source>
        <dbReference type="RuleBase" id="RU004311"/>
    </source>
</evidence>
<dbReference type="FunFam" id="1.10.1900.20:FF:000001">
    <property type="entry name" value="50S ribosomal protein L20"/>
    <property type="match status" value="1"/>
</dbReference>
<dbReference type="GO" id="GO:0006412">
    <property type="term" value="P:translation"/>
    <property type="evidence" value="ECO:0007669"/>
    <property type="project" value="InterPro"/>
</dbReference>
<geneLocation type="chloroplast" evidence="10"/>